<evidence type="ECO:0000313" key="2">
    <source>
        <dbReference type="EMBL" id="KAJ1153012.1"/>
    </source>
</evidence>
<dbReference type="AlphaFoldDB" id="A0AAV7RK36"/>
<accession>A0AAV7RK36</accession>
<proteinExistence type="predicted"/>
<feature type="compositionally biased region" description="Low complexity" evidence="1">
    <location>
        <begin position="16"/>
        <end position="39"/>
    </location>
</feature>
<comment type="caution">
    <text evidence="2">The sequence shown here is derived from an EMBL/GenBank/DDBJ whole genome shotgun (WGS) entry which is preliminary data.</text>
</comment>
<sequence>MHAPDLQTSCARRARVSSGSLGAASASALSDARSDGAAAQSGGKGEIGGRRHCDLGLPASGAVTGSLTQCFHLGHGPGKQLRAEQQRGGR</sequence>
<dbReference type="Proteomes" id="UP001066276">
    <property type="component" value="Chromosome 5"/>
</dbReference>
<evidence type="ECO:0000256" key="1">
    <source>
        <dbReference type="SAM" id="MobiDB-lite"/>
    </source>
</evidence>
<feature type="region of interest" description="Disordered" evidence="1">
    <location>
        <begin position="1"/>
        <end position="55"/>
    </location>
</feature>
<keyword evidence="3" id="KW-1185">Reference proteome</keyword>
<gene>
    <name evidence="2" type="ORF">NDU88_005784</name>
</gene>
<dbReference type="EMBL" id="JANPWB010000009">
    <property type="protein sequence ID" value="KAJ1153012.1"/>
    <property type="molecule type" value="Genomic_DNA"/>
</dbReference>
<name>A0AAV7RK36_PLEWA</name>
<evidence type="ECO:0000313" key="3">
    <source>
        <dbReference type="Proteomes" id="UP001066276"/>
    </source>
</evidence>
<reference evidence="2" key="1">
    <citation type="journal article" date="2022" name="bioRxiv">
        <title>Sequencing and chromosome-scale assembly of the giantPleurodeles waltlgenome.</title>
        <authorList>
            <person name="Brown T."/>
            <person name="Elewa A."/>
            <person name="Iarovenko S."/>
            <person name="Subramanian E."/>
            <person name="Araus A.J."/>
            <person name="Petzold A."/>
            <person name="Susuki M."/>
            <person name="Suzuki K.-i.T."/>
            <person name="Hayashi T."/>
            <person name="Toyoda A."/>
            <person name="Oliveira C."/>
            <person name="Osipova E."/>
            <person name="Leigh N.D."/>
            <person name="Simon A."/>
            <person name="Yun M.H."/>
        </authorList>
    </citation>
    <scope>NUCLEOTIDE SEQUENCE</scope>
    <source>
        <strain evidence="2">20211129_DDA</strain>
        <tissue evidence="2">Liver</tissue>
    </source>
</reference>
<feature type="compositionally biased region" description="Polar residues" evidence="1">
    <location>
        <begin position="1"/>
        <end position="10"/>
    </location>
</feature>
<protein>
    <submittedName>
        <fullName evidence="2">Uncharacterized protein</fullName>
    </submittedName>
</protein>
<organism evidence="2 3">
    <name type="scientific">Pleurodeles waltl</name>
    <name type="common">Iberian ribbed newt</name>
    <dbReference type="NCBI Taxonomy" id="8319"/>
    <lineage>
        <taxon>Eukaryota</taxon>
        <taxon>Metazoa</taxon>
        <taxon>Chordata</taxon>
        <taxon>Craniata</taxon>
        <taxon>Vertebrata</taxon>
        <taxon>Euteleostomi</taxon>
        <taxon>Amphibia</taxon>
        <taxon>Batrachia</taxon>
        <taxon>Caudata</taxon>
        <taxon>Salamandroidea</taxon>
        <taxon>Salamandridae</taxon>
        <taxon>Pleurodelinae</taxon>
        <taxon>Pleurodeles</taxon>
    </lineage>
</organism>